<dbReference type="Pfam" id="PF01522">
    <property type="entry name" value="Polysacc_deac_1"/>
    <property type="match status" value="1"/>
</dbReference>
<evidence type="ECO:0000259" key="3">
    <source>
        <dbReference type="Pfam" id="PF01522"/>
    </source>
</evidence>
<keyword evidence="2" id="KW-0732">Signal</keyword>
<gene>
    <name evidence="4" type="ORF">Vau01_096540</name>
</gene>
<name>A0A8J3ZIR0_9ACTN</name>
<dbReference type="Gene3D" id="3.20.20.370">
    <property type="entry name" value="Glycoside hydrolase/deacetylase"/>
    <property type="match status" value="1"/>
</dbReference>
<accession>A0A8J3ZIR0</accession>
<dbReference type="GO" id="GO:0005975">
    <property type="term" value="P:carbohydrate metabolic process"/>
    <property type="evidence" value="ECO:0007669"/>
    <property type="project" value="InterPro"/>
</dbReference>
<dbReference type="Proteomes" id="UP000612585">
    <property type="component" value="Unassembled WGS sequence"/>
</dbReference>
<dbReference type="AlphaFoldDB" id="A0A8J3ZIR0"/>
<protein>
    <recommendedName>
        <fullName evidence="3">NodB homology domain-containing protein</fullName>
    </recommendedName>
</protein>
<comment type="subcellular location">
    <subcellularLocation>
        <location evidence="1">Secreted</location>
    </subcellularLocation>
</comment>
<evidence type="ECO:0000313" key="5">
    <source>
        <dbReference type="Proteomes" id="UP000612585"/>
    </source>
</evidence>
<evidence type="ECO:0000313" key="4">
    <source>
        <dbReference type="EMBL" id="GIJ62138.1"/>
    </source>
</evidence>
<dbReference type="InterPro" id="IPR051398">
    <property type="entry name" value="Polysacch_Deacetylase"/>
</dbReference>
<feature type="domain" description="NodB homology" evidence="3">
    <location>
        <begin position="187"/>
        <end position="252"/>
    </location>
</feature>
<dbReference type="GO" id="GO:0005576">
    <property type="term" value="C:extracellular region"/>
    <property type="evidence" value="ECO:0007669"/>
    <property type="project" value="UniProtKB-SubCell"/>
</dbReference>
<dbReference type="EMBL" id="BOPG01000075">
    <property type="protein sequence ID" value="GIJ62138.1"/>
    <property type="molecule type" value="Genomic_DNA"/>
</dbReference>
<dbReference type="SUPFAM" id="SSF88713">
    <property type="entry name" value="Glycoside hydrolase/deacetylase"/>
    <property type="match status" value="1"/>
</dbReference>
<dbReference type="SUPFAM" id="SSF55729">
    <property type="entry name" value="Acyl-CoA N-acyltransferases (Nat)"/>
    <property type="match status" value="1"/>
</dbReference>
<evidence type="ECO:0000256" key="2">
    <source>
        <dbReference type="ARBA" id="ARBA00022729"/>
    </source>
</evidence>
<reference evidence="4" key="1">
    <citation type="submission" date="2021-01" db="EMBL/GenBank/DDBJ databases">
        <title>Whole genome shotgun sequence of Virgisporangium aurantiacum NBRC 16421.</title>
        <authorList>
            <person name="Komaki H."/>
            <person name="Tamura T."/>
        </authorList>
    </citation>
    <scope>NUCLEOTIDE SEQUENCE</scope>
    <source>
        <strain evidence="4">NBRC 16421</strain>
    </source>
</reference>
<organism evidence="4 5">
    <name type="scientific">Virgisporangium aurantiacum</name>
    <dbReference type="NCBI Taxonomy" id="175570"/>
    <lineage>
        <taxon>Bacteria</taxon>
        <taxon>Bacillati</taxon>
        <taxon>Actinomycetota</taxon>
        <taxon>Actinomycetes</taxon>
        <taxon>Micromonosporales</taxon>
        <taxon>Micromonosporaceae</taxon>
        <taxon>Virgisporangium</taxon>
    </lineage>
</organism>
<proteinExistence type="predicted"/>
<keyword evidence="5" id="KW-1185">Reference proteome</keyword>
<dbReference type="PANTHER" id="PTHR34216:SF3">
    <property type="entry name" value="POLY-BETA-1,6-N-ACETYL-D-GLUCOSAMINE N-DEACETYLASE"/>
    <property type="match status" value="1"/>
</dbReference>
<dbReference type="GO" id="GO:0016810">
    <property type="term" value="F:hydrolase activity, acting on carbon-nitrogen (but not peptide) bonds"/>
    <property type="evidence" value="ECO:0007669"/>
    <property type="project" value="InterPro"/>
</dbReference>
<dbReference type="CDD" id="cd10918">
    <property type="entry name" value="CE4_NodB_like_5s_6s"/>
    <property type="match status" value="1"/>
</dbReference>
<dbReference type="InterPro" id="IPR011330">
    <property type="entry name" value="Glyco_hydro/deAcase_b/a-brl"/>
</dbReference>
<dbReference type="RefSeq" id="WP_204007590.1">
    <property type="nucleotide sequence ID" value="NZ_BOPG01000075.1"/>
</dbReference>
<evidence type="ECO:0000256" key="1">
    <source>
        <dbReference type="ARBA" id="ARBA00004613"/>
    </source>
</evidence>
<dbReference type="InterPro" id="IPR016181">
    <property type="entry name" value="Acyl_CoA_acyltransferase"/>
</dbReference>
<comment type="caution">
    <text evidence="4">The sequence shown here is derived from an EMBL/GenBank/DDBJ whole genome shotgun (WGS) entry which is preliminary data.</text>
</comment>
<dbReference type="PANTHER" id="PTHR34216">
    <property type="match status" value="1"/>
</dbReference>
<sequence length="648" mass="71995">MPHAHTVIAVNYHRIGPVDAGNPLHRLHTVPTDVFRAQLDHMQQHGTIVSLDDVRNCRGLGEMNFVVSFDDVPAAAMTGIQLMLDRQLPVTVSVCTRLATAGWGTRDKVYCVGRYADPGTVRAAVRAAFPDTVRNAVRDGEPVSFYHVTKRDDLDPDLVVDTLIDPLLASIEPLARPFLDGSGYLSWERIRDLACHPLVTIANHTASHANLAALAPDRIAEDITTAHHLLREQLGAPPRWLTIPFGRLDQRLAIDCLDVVHPLGYHGILWVGDVATIAATLVTAPYHAQVLHLVRLHAPTTIDEFVTRTRALAKQAATAAVGQLPARIHSDPVTIVESSDPHPATRFEMLARQGKDYASNVDFYRYQFTTNPAKGTRPDYYAVDRDGRIEATAYNFHATFRIGAHTVPGVYLASWRKLPEAHNTAAGTLVQRMTAREPVVGVYHPSPVAAAAFRSWHQIPVWRLSLATDTADVARLDRLHEWATFDATINPLVDAIGREADFTVARDRTFYQWRYESYPLATCRYVVLFRRAEPVAYAVTLQRGGRIEIADWYAPSTLGYARLVAAVQDSARGHLAHTIEVETSSRAVADDLAIRFRATTARATNFYHFNRARLAEFGVDTAAIDDLTARWPRLRFHETASTGDLLIR</sequence>
<dbReference type="InterPro" id="IPR002509">
    <property type="entry name" value="NODB_dom"/>
</dbReference>